<dbReference type="AlphaFoldDB" id="A0A183J376"/>
<dbReference type="InterPro" id="IPR039867">
    <property type="entry name" value="Furry/Tao3/Mor2"/>
</dbReference>
<dbReference type="InterPro" id="IPR011993">
    <property type="entry name" value="PH-like_dom_sf"/>
</dbReference>
<dbReference type="Proteomes" id="UP000270296">
    <property type="component" value="Unassembled WGS sequence"/>
</dbReference>
<accession>A0A183J376</accession>
<evidence type="ECO:0000313" key="3">
    <source>
        <dbReference type="Proteomes" id="UP000270296"/>
    </source>
</evidence>
<evidence type="ECO:0000313" key="4">
    <source>
        <dbReference type="WBParaSite" id="SBAD_0001068801-mRNA-1"/>
    </source>
</evidence>
<sequence length="680" mass="77521">MFFQSSSKLVFLESLQQLSEYIEPDQQRLPASTIALEEDLKIFPHAFRICHKEIQCTVKVGPAAVQVTTSEHQKMLGHPVILTDVYYAHEIEEVCANLTLVVNASILNAFIFKVLLVDDNTIMLMILNESSPLSIVYNEYEQIVSAIVHIKSRFEIGQPSNLTHTKMRARDVPGTLLNMALLNLGSTDPSLRTAAYNLLCALSAMFNFQIEKELLETEGLLIPVNNTLFIKLISEKIAASEPHLTFEFIEEFIQGFRQSGIEMKHLCLEYVTPWLQNLPKFCRQSGDDFKRRKVVQVIENLITMTVEEREMYPSIQTKIWGNMGRVQQLLNLMLDCLLKRSIAGGLGSRQAEVMADTTVALAAVNVSFVSTTILSRLMTLLEKTSLHPQKKLEEHIFWEDIAILIRYVLFLSFNNRLEVVENMPVLFQLVTFLVGTGPLCIRASVHGIVINVIHSLYTCSYPFSGMFVCLIRFETHACNKDIPERTLCDELANISYKFALKYNPALQSRALVVFSCLSKDTDEVTMKQLLVLFLQFIKRRDDKNLLIASIMSLTRLLRFVPANSIILRTLFWISVIILQVEDVDLYEYGLALLEQNLRTLDSNNVFENDTLQHMMMETRPALEWEFKAFDQEAGLSFKHSFHFALVAYLLKGYRHPLHAVVARTAGVLKLLLGYLAKFTK</sequence>
<dbReference type="PANTHER" id="PTHR12295">
    <property type="entry name" value="FURRY-RELATED"/>
    <property type="match status" value="1"/>
</dbReference>
<keyword evidence="3" id="KW-1185">Reference proteome</keyword>
<evidence type="ECO:0000313" key="2">
    <source>
        <dbReference type="EMBL" id="VDP30863.1"/>
    </source>
</evidence>
<reference evidence="4" key="1">
    <citation type="submission" date="2016-06" db="UniProtKB">
        <authorList>
            <consortium name="WormBaseParasite"/>
        </authorList>
    </citation>
    <scope>IDENTIFICATION</scope>
</reference>
<dbReference type="GO" id="GO:0030427">
    <property type="term" value="C:site of polarized growth"/>
    <property type="evidence" value="ECO:0007669"/>
    <property type="project" value="TreeGrafter"/>
</dbReference>
<gene>
    <name evidence="2" type="ORF">SBAD_LOCUS10324</name>
</gene>
<dbReference type="Gene3D" id="2.30.29.30">
    <property type="entry name" value="Pleckstrin-homology domain (PH domain)/Phosphotyrosine-binding domain (PTB)"/>
    <property type="match status" value="1"/>
</dbReference>
<dbReference type="Pfam" id="PF21877">
    <property type="entry name" value="PH_NF1"/>
    <property type="match status" value="2"/>
</dbReference>
<evidence type="ECO:0000259" key="1">
    <source>
        <dbReference type="Pfam" id="PF21877"/>
    </source>
</evidence>
<name>A0A183J376_9BILA</name>
<dbReference type="SUPFAM" id="SSF48371">
    <property type="entry name" value="ARM repeat"/>
    <property type="match status" value="1"/>
</dbReference>
<organism evidence="4">
    <name type="scientific">Soboliphyme baturini</name>
    <dbReference type="NCBI Taxonomy" id="241478"/>
    <lineage>
        <taxon>Eukaryota</taxon>
        <taxon>Metazoa</taxon>
        <taxon>Ecdysozoa</taxon>
        <taxon>Nematoda</taxon>
        <taxon>Enoplea</taxon>
        <taxon>Dorylaimia</taxon>
        <taxon>Dioctophymatida</taxon>
        <taxon>Dioctophymatoidea</taxon>
        <taxon>Soboliphymatidae</taxon>
        <taxon>Soboliphyme</taxon>
    </lineage>
</organism>
<feature type="domain" description="Neurofibromin PH" evidence="1">
    <location>
        <begin position="111"/>
        <end position="154"/>
    </location>
</feature>
<proteinExistence type="predicted"/>
<feature type="domain" description="Neurofibromin PH" evidence="1">
    <location>
        <begin position="40"/>
        <end position="96"/>
    </location>
</feature>
<reference evidence="2 3" key="2">
    <citation type="submission" date="2018-11" db="EMBL/GenBank/DDBJ databases">
        <authorList>
            <consortium name="Pathogen Informatics"/>
        </authorList>
    </citation>
    <scope>NUCLEOTIDE SEQUENCE [LARGE SCALE GENOMIC DNA]</scope>
</reference>
<dbReference type="WBParaSite" id="SBAD_0001068801-mRNA-1">
    <property type="protein sequence ID" value="SBAD_0001068801-mRNA-1"/>
    <property type="gene ID" value="SBAD_0001068801"/>
</dbReference>
<dbReference type="InterPro" id="IPR016024">
    <property type="entry name" value="ARM-type_fold"/>
</dbReference>
<dbReference type="EMBL" id="UZAM01013916">
    <property type="protein sequence ID" value="VDP30863.1"/>
    <property type="molecule type" value="Genomic_DNA"/>
</dbReference>
<dbReference type="GO" id="GO:0005938">
    <property type="term" value="C:cell cortex"/>
    <property type="evidence" value="ECO:0007669"/>
    <property type="project" value="TreeGrafter"/>
</dbReference>
<dbReference type="InterPro" id="IPR054071">
    <property type="entry name" value="PH_NF1"/>
</dbReference>
<dbReference type="GO" id="GO:0000902">
    <property type="term" value="P:cell morphogenesis"/>
    <property type="evidence" value="ECO:0007669"/>
    <property type="project" value="InterPro"/>
</dbReference>
<protein>
    <submittedName>
        <fullName evidence="4">DUF4704 domain-containing protein</fullName>
    </submittedName>
</protein>
<dbReference type="OrthoDB" id="28245at2759"/>
<dbReference type="PANTHER" id="PTHR12295:SF30">
    <property type="entry name" value="PROTEIN FURRY"/>
    <property type="match status" value="1"/>
</dbReference>